<accession>A0AAX3MKQ1</accession>
<keyword evidence="1" id="KW-0812">Transmembrane</keyword>
<keyword evidence="1" id="KW-1133">Transmembrane helix</keyword>
<dbReference type="EMBL" id="CP117562">
    <property type="protein sequence ID" value="WDB29375.1"/>
    <property type="molecule type" value="Genomic_DNA"/>
</dbReference>
<sequence>MLSPLFFMFFFLFAGNVTISLSDINHEDGEMGMDESHDYNISLLKLIIATLIIVIISECIGVISIRLGNVSVNLLPMLYAVVLGVFITPDLLGKYIPVVTKLISKKEIAITGNVVMLALLPLGVKYGTLVGPNIKAVIDAGPALILQEIGNLGSVLIAMPLALLLGMKREAIGACSSISREPSLGVIGEKYGIDSPEGTGVLGTYLVGSIIGTVYFGIISPFGLQIGLHPLSLAIACGLGSGSMMAAASASLAAAVPDMSEKILAFAATSNMLAAFTGMYALIFLALPLSNFMYRILTSKKH</sequence>
<feature type="transmembrane region" description="Helical" evidence="1">
    <location>
        <begin position="149"/>
        <end position="167"/>
    </location>
</feature>
<feature type="transmembrane region" description="Helical" evidence="1">
    <location>
        <begin position="108"/>
        <end position="128"/>
    </location>
</feature>
<protein>
    <submittedName>
        <fullName evidence="2">DUF3100 domain-containing protein</fullName>
    </submittedName>
</protein>
<evidence type="ECO:0000256" key="1">
    <source>
        <dbReference type="SAM" id="Phobius"/>
    </source>
</evidence>
<reference evidence="2" key="1">
    <citation type="submission" date="2023-02" db="EMBL/GenBank/DDBJ databases">
        <title>Escherichia albertii as a potential enteropathogen in the light of epidemiological and genomic studies.</title>
        <authorList>
            <person name="Leszczynska K."/>
            <person name="Swiecicka I."/>
            <person name="Daniluk T."/>
            <person name="Lebensztejn D."/>
            <person name="Chmielewska S."/>
            <person name="Leszczynska D."/>
            <person name="Gawor J."/>
            <person name="Kliber M."/>
        </authorList>
    </citation>
    <scope>NUCLEOTIDE SEQUENCE</scope>
    <source>
        <strain evidence="2">BIA_7</strain>
    </source>
</reference>
<dbReference type="AlphaFoldDB" id="A0AAX3MKQ1"/>
<organism evidence="2 3">
    <name type="scientific">Escherichia albertii</name>
    <dbReference type="NCBI Taxonomy" id="208962"/>
    <lineage>
        <taxon>Bacteria</taxon>
        <taxon>Pseudomonadati</taxon>
        <taxon>Pseudomonadota</taxon>
        <taxon>Gammaproteobacteria</taxon>
        <taxon>Enterobacterales</taxon>
        <taxon>Enterobacteriaceae</taxon>
        <taxon>Escherichia</taxon>
    </lineage>
</organism>
<feature type="transmembrane region" description="Helical" evidence="1">
    <location>
        <begin position="273"/>
        <end position="294"/>
    </location>
</feature>
<feature type="transmembrane region" description="Helical" evidence="1">
    <location>
        <begin position="231"/>
        <end position="253"/>
    </location>
</feature>
<name>A0AAX3MKQ1_ESCAL</name>
<feature type="transmembrane region" description="Helical" evidence="1">
    <location>
        <begin position="202"/>
        <end position="224"/>
    </location>
</feature>
<evidence type="ECO:0000313" key="3">
    <source>
        <dbReference type="Proteomes" id="UP001219219"/>
    </source>
</evidence>
<evidence type="ECO:0000313" key="2">
    <source>
        <dbReference type="EMBL" id="WDB29375.1"/>
    </source>
</evidence>
<gene>
    <name evidence="2" type="ORF">PS049_24425</name>
</gene>
<feature type="transmembrane region" description="Helical" evidence="1">
    <location>
        <begin position="77"/>
        <end position="96"/>
    </location>
</feature>
<dbReference type="InterPro" id="IPR021450">
    <property type="entry name" value="DUF3100"/>
</dbReference>
<dbReference type="RefSeq" id="WP_234696630.1">
    <property type="nucleotide sequence ID" value="NZ_BBVG01000007.1"/>
</dbReference>
<proteinExistence type="predicted"/>
<dbReference type="Pfam" id="PF11299">
    <property type="entry name" value="DUF3100"/>
    <property type="match status" value="1"/>
</dbReference>
<keyword evidence="1" id="KW-0472">Membrane</keyword>
<feature type="transmembrane region" description="Helical" evidence="1">
    <location>
        <begin position="46"/>
        <end position="65"/>
    </location>
</feature>
<dbReference type="Proteomes" id="UP001219219">
    <property type="component" value="Chromosome"/>
</dbReference>